<evidence type="ECO:0000313" key="3">
    <source>
        <dbReference type="EMBL" id="RCW39766.1"/>
    </source>
</evidence>
<protein>
    <submittedName>
        <fullName evidence="3">Uncharacterized protein</fullName>
    </submittedName>
</protein>
<feature type="compositionally biased region" description="Pro residues" evidence="1">
    <location>
        <begin position="26"/>
        <end position="38"/>
    </location>
</feature>
<proteinExistence type="predicted"/>
<gene>
    <name evidence="3" type="ORF">DFQ14_11427</name>
</gene>
<evidence type="ECO:0000256" key="2">
    <source>
        <dbReference type="SAM" id="Phobius"/>
    </source>
</evidence>
<evidence type="ECO:0000256" key="1">
    <source>
        <dbReference type="SAM" id="MobiDB-lite"/>
    </source>
</evidence>
<organism evidence="3 4">
    <name type="scientific">Halopolyspora algeriensis</name>
    <dbReference type="NCBI Taxonomy" id="1500506"/>
    <lineage>
        <taxon>Bacteria</taxon>
        <taxon>Bacillati</taxon>
        <taxon>Actinomycetota</taxon>
        <taxon>Actinomycetes</taxon>
        <taxon>Actinomycetes incertae sedis</taxon>
        <taxon>Halopolyspora</taxon>
    </lineage>
</organism>
<keyword evidence="4" id="KW-1185">Reference proteome</keyword>
<feature type="compositionally biased region" description="Pro residues" evidence="1">
    <location>
        <begin position="10"/>
        <end position="19"/>
    </location>
</feature>
<feature type="transmembrane region" description="Helical" evidence="2">
    <location>
        <begin position="56"/>
        <end position="77"/>
    </location>
</feature>
<evidence type="ECO:0000313" key="4">
    <source>
        <dbReference type="Proteomes" id="UP000253495"/>
    </source>
</evidence>
<comment type="caution">
    <text evidence="3">The sequence shown here is derived from an EMBL/GenBank/DDBJ whole genome shotgun (WGS) entry which is preliminary data.</text>
</comment>
<dbReference type="RefSeq" id="WP_246195490.1">
    <property type="nucleotide sequence ID" value="NZ_QPJC01000014.1"/>
</dbReference>
<name>A0A368VF55_9ACTN</name>
<keyword evidence="2" id="KW-0812">Transmembrane</keyword>
<dbReference type="AlphaFoldDB" id="A0A368VF55"/>
<accession>A0A368VF55</accession>
<dbReference type="Proteomes" id="UP000253495">
    <property type="component" value="Unassembled WGS sequence"/>
</dbReference>
<feature type="region of interest" description="Disordered" evidence="1">
    <location>
        <begin position="1"/>
        <end position="51"/>
    </location>
</feature>
<dbReference type="EMBL" id="QPJC01000014">
    <property type="protein sequence ID" value="RCW39766.1"/>
    <property type="molecule type" value="Genomic_DNA"/>
</dbReference>
<reference evidence="3 4" key="1">
    <citation type="submission" date="2018-07" db="EMBL/GenBank/DDBJ databases">
        <title>Genomic Encyclopedia of Type Strains, Phase III (KMG-III): the genomes of soil and plant-associated and newly described type strains.</title>
        <authorList>
            <person name="Whitman W."/>
        </authorList>
    </citation>
    <scope>NUCLEOTIDE SEQUENCE [LARGE SCALE GENOMIC DNA]</scope>
    <source>
        <strain evidence="3 4">CECT 8575</strain>
    </source>
</reference>
<keyword evidence="2" id="KW-0472">Membrane</keyword>
<sequence length="245" mass="25978">MANVAGGSPPAMPPYPSNPPAGQAPSGPPSGPPRGPSEPPREGRSGSRGGITPTGWLLRGLGLCAVSVVSGLLWLVIKPDASSNGVSENRDQASKGVYAFEQYSREEGPHCQEFSTDEIAEYFSEHPCGHLTRALYTTALPNGERVLTSVVTALMPNEASAAQLEKLTTRNGTGNIEDLVSAGRPMPDDFPELDGDRGYASQQQGRLVVIGESAYFANPDHDDARLKKVTTDALRLGWPQDKAPE</sequence>
<keyword evidence="2" id="KW-1133">Transmembrane helix</keyword>